<keyword evidence="2" id="KW-1185">Reference proteome</keyword>
<organism evidence="1 2">
    <name type="scientific">Eumeta variegata</name>
    <name type="common">Bagworm moth</name>
    <name type="synonym">Eumeta japonica</name>
    <dbReference type="NCBI Taxonomy" id="151549"/>
    <lineage>
        <taxon>Eukaryota</taxon>
        <taxon>Metazoa</taxon>
        <taxon>Ecdysozoa</taxon>
        <taxon>Arthropoda</taxon>
        <taxon>Hexapoda</taxon>
        <taxon>Insecta</taxon>
        <taxon>Pterygota</taxon>
        <taxon>Neoptera</taxon>
        <taxon>Endopterygota</taxon>
        <taxon>Lepidoptera</taxon>
        <taxon>Glossata</taxon>
        <taxon>Ditrysia</taxon>
        <taxon>Tineoidea</taxon>
        <taxon>Psychidae</taxon>
        <taxon>Oiketicinae</taxon>
        <taxon>Eumeta</taxon>
    </lineage>
</organism>
<dbReference type="AlphaFoldDB" id="A0A4C1V1G2"/>
<protein>
    <submittedName>
        <fullName evidence="1">Uncharacterized protein</fullName>
    </submittedName>
</protein>
<proteinExistence type="predicted"/>
<dbReference type="Proteomes" id="UP000299102">
    <property type="component" value="Unassembled WGS sequence"/>
</dbReference>
<accession>A0A4C1V1G2</accession>
<evidence type="ECO:0000313" key="2">
    <source>
        <dbReference type="Proteomes" id="UP000299102"/>
    </source>
</evidence>
<gene>
    <name evidence="1" type="ORF">EVAR_25615_1</name>
</gene>
<name>A0A4C1V1G2_EUMVA</name>
<reference evidence="1 2" key="1">
    <citation type="journal article" date="2019" name="Commun. Biol.">
        <title>The bagworm genome reveals a unique fibroin gene that provides high tensile strength.</title>
        <authorList>
            <person name="Kono N."/>
            <person name="Nakamura H."/>
            <person name="Ohtoshi R."/>
            <person name="Tomita M."/>
            <person name="Numata K."/>
            <person name="Arakawa K."/>
        </authorList>
    </citation>
    <scope>NUCLEOTIDE SEQUENCE [LARGE SCALE GENOMIC DNA]</scope>
</reference>
<evidence type="ECO:0000313" key="1">
    <source>
        <dbReference type="EMBL" id="GBP32360.1"/>
    </source>
</evidence>
<dbReference type="EMBL" id="BGZK01000258">
    <property type="protein sequence ID" value="GBP32360.1"/>
    <property type="molecule type" value="Genomic_DNA"/>
</dbReference>
<comment type="caution">
    <text evidence="1">The sequence shown here is derived from an EMBL/GenBank/DDBJ whole genome shotgun (WGS) entry which is preliminary data.</text>
</comment>
<sequence>MSAARRQRSPLDRAGRGIFEIIKRRNINPQKFLSYRRRYKDGTEGVRVHRTADWRQLENCRFWHLVSSTDVVFVRRRRRMSLRQIHNKISVTMFGLVKPVINNGKGWSFIMKDQPKSVITFLLD</sequence>